<feature type="transmembrane region" description="Helical" evidence="1">
    <location>
        <begin position="53"/>
        <end position="71"/>
    </location>
</feature>
<keyword evidence="1" id="KW-0812">Transmembrane</keyword>
<dbReference type="Proteomes" id="UP000184520">
    <property type="component" value="Unassembled WGS sequence"/>
</dbReference>
<feature type="transmembrane region" description="Helical" evidence="1">
    <location>
        <begin position="6"/>
        <end position="32"/>
    </location>
</feature>
<accession>A0A1M5PVQ5</accession>
<evidence type="ECO:0000313" key="3">
    <source>
        <dbReference type="EMBL" id="SHH05333.1"/>
    </source>
</evidence>
<name>A0A1M5PVQ5_9ALTE</name>
<feature type="transmembrane region" description="Helical" evidence="1">
    <location>
        <begin position="77"/>
        <end position="97"/>
    </location>
</feature>
<evidence type="ECO:0000259" key="2">
    <source>
        <dbReference type="Pfam" id="PF13386"/>
    </source>
</evidence>
<dbReference type="RefSeq" id="WP_073324567.1">
    <property type="nucleotide sequence ID" value="NZ_FQWD01000006.1"/>
</dbReference>
<feature type="transmembrane region" description="Helical" evidence="1">
    <location>
        <begin position="164"/>
        <end position="193"/>
    </location>
</feature>
<proteinExistence type="predicted"/>
<feature type="domain" description="Urease accessory protein UreH-like transmembrane" evidence="2">
    <location>
        <begin position="9"/>
        <end position="211"/>
    </location>
</feature>
<protein>
    <recommendedName>
        <fullName evidence="2">Urease accessory protein UreH-like transmembrane domain-containing protein</fullName>
    </recommendedName>
</protein>
<dbReference type="EMBL" id="FQWD01000006">
    <property type="protein sequence ID" value="SHH05333.1"/>
    <property type="molecule type" value="Genomic_DNA"/>
</dbReference>
<keyword evidence="1" id="KW-1133">Transmembrane helix</keyword>
<keyword evidence="1" id="KW-0472">Membrane</keyword>
<dbReference type="AlphaFoldDB" id="A0A1M5PVQ5"/>
<gene>
    <name evidence="3" type="ORF">SAMN05216361_3601</name>
</gene>
<dbReference type="InterPro" id="IPR039447">
    <property type="entry name" value="UreH-like_TM_dom"/>
</dbReference>
<evidence type="ECO:0000256" key="1">
    <source>
        <dbReference type="SAM" id="Phobius"/>
    </source>
</evidence>
<dbReference type="PANTHER" id="PTHR42208">
    <property type="entry name" value="HEAVY METAL TRANSPORTER-RELATED"/>
    <property type="match status" value="1"/>
</dbReference>
<sequence>MTEFSLLSAFMVGIAGSVHCFGMCGGFAGALTAAIPKGKSPTPFVFSYNAGRILSYTLAGAVTGALGSIAQSSVKSLLIGFQLFSACMLIAMAFYLAQWWRGLAKVETLGRGLWQRLQPLSKRFLPFKSPLSALPYGIIWGWLPCGLVYSTLTWSLSAGTALQGALLMMAFGLGTLPALFAVSFSANGILALLRTPRTRTFIAVTLIIYAIFLIYRTVNSIS</sequence>
<dbReference type="STRING" id="634436.SAMN05216361_3601"/>
<reference evidence="4" key="1">
    <citation type="submission" date="2016-11" db="EMBL/GenBank/DDBJ databases">
        <authorList>
            <person name="Varghese N."/>
            <person name="Submissions S."/>
        </authorList>
    </citation>
    <scope>NUCLEOTIDE SEQUENCE [LARGE SCALE GENOMIC DNA]</scope>
    <source>
        <strain evidence="4">CGMCC 1.8995</strain>
    </source>
</reference>
<keyword evidence="4" id="KW-1185">Reference proteome</keyword>
<organism evidence="3 4">
    <name type="scientific">Marisediminitalea aggregata</name>
    <dbReference type="NCBI Taxonomy" id="634436"/>
    <lineage>
        <taxon>Bacteria</taxon>
        <taxon>Pseudomonadati</taxon>
        <taxon>Pseudomonadota</taxon>
        <taxon>Gammaproteobacteria</taxon>
        <taxon>Alteromonadales</taxon>
        <taxon>Alteromonadaceae</taxon>
        <taxon>Marisediminitalea</taxon>
    </lineage>
</organism>
<dbReference type="PANTHER" id="PTHR42208:SF1">
    <property type="entry name" value="HEAVY METAL TRANSPORTER"/>
    <property type="match status" value="1"/>
</dbReference>
<evidence type="ECO:0000313" key="4">
    <source>
        <dbReference type="Proteomes" id="UP000184520"/>
    </source>
</evidence>
<dbReference type="Pfam" id="PF13386">
    <property type="entry name" value="DsbD_2"/>
    <property type="match status" value="1"/>
</dbReference>
<dbReference type="OrthoDB" id="9798690at2"/>
<feature type="transmembrane region" description="Helical" evidence="1">
    <location>
        <begin position="200"/>
        <end position="218"/>
    </location>
</feature>
<feature type="transmembrane region" description="Helical" evidence="1">
    <location>
        <begin position="133"/>
        <end position="152"/>
    </location>
</feature>